<dbReference type="FunFam" id="1.25.40.550:FF:000001">
    <property type="entry name" value="AAR2 splicing factor homolog"/>
    <property type="match status" value="1"/>
</dbReference>
<dbReference type="RefSeq" id="XP_001742635.1">
    <property type="nucleotide sequence ID" value="XM_001742583.1"/>
</dbReference>
<dbReference type="Gene3D" id="1.25.40.550">
    <property type="entry name" value="Aar2, C-terminal domain-like"/>
    <property type="match status" value="1"/>
</dbReference>
<proteinExistence type="inferred from homology"/>
<keyword evidence="4" id="KW-0507">mRNA processing</keyword>
<dbReference type="FunCoup" id="A9UPH9">
    <property type="interactions" value="745"/>
</dbReference>
<dbReference type="Proteomes" id="UP000001357">
    <property type="component" value="Unassembled WGS sequence"/>
</dbReference>
<dbReference type="PANTHER" id="PTHR12689">
    <property type="entry name" value="A1 CISTRON SPLICING FACTOR AAR2-RELATED"/>
    <property type="match status" value="1"/>
</dbReference>
<dbReference type="InterPro" id="IPR007946">
    <property type="entry name" value="AAR2"/>
</dbReference>
<evidence type="ECO:0000256" key="6">
    <source>
        <dbReference type="ARBA" id="ARBA00023187"/>
    </source>
</evidence>
<comment type="subunit">
    <text evidence="8">Interacts with PRPF8 (via RNase H homology domain). Component of a U5 snRNP complex that contains PRPF8.</text>
</comment>
<feature type="region of interest" description="Disordered" evidence="9">
    <location>
        <begin position="163"/>
        <end position="189"/>
    </location>
</feature>
<dbReference type="Pfam" id="PF20981">
    <property type="entry name" value="AAR2_1st"/>
    <property type="match status" value="1"/>
</dbReference>
<dbReference type="Pfam" id="PF05282">
    <property type="entry name" value="AAR2"/>
    <property type="match status" value="1"/>
</dbReference>
<feature type="domain" description="AAR2 C-terminal" evidence="10">
    <location>
        <begin position="212"/>
        <end position="359"/>
    </location>
</feature>
<dbReference type="KEGG" id="mbr:MONBRDRAFT_21032"/>
<protein>
    <recommendedName>
        <fullName evidence="3">Protein AAR2 homolog</fullName>
    </recommendedName>
    <alternativeName>
        <fullName evidence="7">AAR2 splicing factor homolog</fullName>
    </alternativeName>
</protein>
<dbReference type="GeneID" id="5887549"/>
<dbReference type="EMBL" id="CH991543">
    <property type="protein sequence ID" value="EDQ92873.1"/>
    <property type="molecule type" value="Genomic_DNA"/>
</dbReference>
<dbReference type="InterPro" id="IPR033648">
    <property type="entry name" value="AAR2_C"/>
</dbReference>
<feature type="domain" description="AAR2 N-terminal" evidence="11">
    <location>
        <begin position="13"/>
        <end position="148"/>
    </location>
</feature>
<reference evidence="12 13" key="1">
    <citation type="journal article" date="2008" name="Nature">
        <title>The genome of the choanoflagellate Monosiga brevicollis and the origin of metazoans.</title>
        <authorList>
            <consortium name="JGI Sequencing"/>
            <person name="King N."/>
            <person name="Westbrook M.J."/>
            <person name="Young S.L."/>
            <person name="Kuo A."/>
            <person name="Abedin M."/>
            <person name="Chapman J."/>
            <person name="Fairclough S."/>
            <person name="Hellsten U."/>
            <person name="Isogai Y."/>
            <person name="Letunic I."/>
            <person name="Marr M."/>
            <person name="Pincus D."/>
            <person name="Putnam N."/>
            <person name="Rokas A."/>
            <person name="Wright K.J."/>
            <person name="Zuzow R."/>
            <person name="Dirks W."/>
            <person name="Good M."/>
            <person name="Goodstein D."/>
            <person name="Lemons D."/>
            <person name="Li W."/>
            <person name="Lyons J.B."/>
            <person name="Morris A."/>
            <person name="Nichols S."/>
            <person name="Richter D.J."/>
            <person name="Salamov A."/>
            <person name="Bork P."/>
            <person name="Lim W.A."/>
            <person name="Manning G."/>
            <person name="Miller W.T."/>
            <person name="McGinnis W."/>
            <person name="Shapiro H."/>
            <person name="Tjian R."/>
            <person name="Grigoriev I.V."/>
            <person name="Rokhsar D."/>
        </authorList>
    </citation>
    <scope>NUCLEOTIDE SEQUENCE [LARGE SCALE GENOMIC DNA]</scope>
    <source>
        <strain evidence="13">MX1 / ATCC 50154</strain>
    </source>
</reference>
<evidence type="ECO:0000256" key="3">
    <source>
        <dbReference type="ARBA" id="ARBA00016372"/>
    </source>
</evidence>
<comment type="similarity">
    <text evidence="2">Belongs to the AAR2 family.</text>
</comment>
<keyword evidence="5" id="KW-0747">Spliceosome</keyword>
<keyword evidence="13" id="KW-1185">Reference proteome</keyword>
<dbReference type="AlphaFoldDB" id="A9UPH9"/>
<dbReference type="GO" id="GO:0000244">
    <property type="term" value="P:spliceosomal tri-snRNP complex assembly"/>
    <property type="evidence" value="ECO:0000318"/>
    <property type="project" value="GO_Central"/>
</dbReference>
<gene>
    <name evidence="12" type="ORF">MONBRDRAFT_21032</name>
</gene>
<evidence type="ECO:0000313" key="13">
    <source>
        <dbReference type="Proteomes" id="UP000001357"/>
    </source>
</evidence>
<comment type="function">
    <text evidence="1">Component of the U5 snRNP complex that is required for spliceosome assembly and for pre-mRNA splicing.</text>
</comment>
<evidence type="ECO:0000256" key="9">
    <source>
        <dbReference type="SAM" id="MobiDB-lite"/>
    </source>
</evidence>
<dbReference type="CDD" id="cd13778">
    <property type="entry name" value="Aar2_C"/>
    <property type="match status" value="1"/>
</dbReference>
<keyword evidence="6" id="KW-0508">mRNA splicing</keyword>
<sequence length="375" mass="42071">MESLQPEQILSSGALVLVLDVPVGSEFGIDYKSWHTAARFKGVKLVPAGVHYVFCSARQSRSEHGQHLGPRIGYFVHTAPGDVLIFKWDPTEEHIVNTHADADQQQRVRDDYVGLDPYLAAYPLEETLSTWISLTSKITRATLARLQPTCEYISSATELEGAQVLTSRRSDRPDQAAAGTEEQPATPAQSIFETHKDAWRDMRPASTVQIPFVQVPRRLFPPGATPAQVTQHSLDRSYTLQQVLTSHFAHDPNELLAELQYAFVCFLVGQVYEAFETWKQLVALLCNSGQAIADHPQLYIDFMGVLHYQLKETPSDFFFDIVASNNFLVHALEAFFAHAEHTDNVAQHVRTHAHQFKSWNFDDEDDGDGPVVVET</sequence>
<evidence type="ECO:0000256" key="7">
    <source>
        <dbReference type="ARBA" id="ARBA00030625"/>
    </source>
</evidence>
<evidence type="ECO:0000259" key="11">
    <source>
        <dbReference type="Pfam" id="PF20981"/>
    </source>
</evidence>
<dbReference type="InterPro" id="IPR038514">
    <property type="entry name" value="AAR2_C_sf"/>
</dbReference>
<evidence type="ECO:0000259" key="10">
    <source>
        <dbReference type="Pfam" id="PF05282"/>
    </source>
</evidence>
<evidence type="ECO:0000256" key="1">
    <source>
        <dbReference type="ARBA" id="ARBA00003708"/>
    </source>
</evidence>
<dbReference type="eggNOG" id="KOG3937">
    <property type="taxonomic scope" value="Eukaryota"/>
</dbReference>
<dbReference type="OMA" id="VWQSGGL"/>
<dbReference type="GO" id="GO:0005681">
    <property type="term" value="C:spliceosomal complex"/>
    <property type="evidence" value="ECO:0007669"/>
    <property type="project" value="UniProtKB-KW"/>
</dbReference>
<accession>A9UPH9</accession>
<evidence type="ECO:0000256" key="4">
    <source>
        <dbReference type="ARBA" id="ARBA00022664"/>
    </source>
</evidence>
<dbReference type="CDD" id="cd13777">
    <property type="entry name" value="Aar2_N"/>
    <property type="match status" value="1"/>
</dbReference>
<dbReference type="InterPro" id="IPR033647">
    <property type="entry name" value="Aar2_N"/>
</dbReference>
<dbReference type="InterPro" id="IPR038516">
    <property type="entry name" value="AAR2_N_sf"/>
</dbReference>
<dbReference type="PANTHER" id="PTHR12689:SF4">
    <property type="entry name" value="PROTEIN AAR2 HOMOLOG"/>
    <property type="match status" value="1"/>
</dbReference>
<evidence type="ECO:0000256" key="5">
    <source>
        <dbReference type="ARBA" id="ARBA00022728"/>
    </source>
</evidence>
<evidence type="ECO:0000313" key="12">
    <source>
        <dbReference type="EMBL" id="EDQ92873.1"/>
    </source>
</evidence>
<dbReference type="InParanoid" id="A9UPH9"/>
<dbReference type="Gene3D" id="2.60.34.20">
    <property type="match status" value="1"/>
</dbReference>
<evidence type="ECO:0000256" key="8">
    <source>
        <dbReference type="ARBA" id="ARBA00047009"/>
    </source>
</evidence>
<name>A9UPH9_MONBE</name>
<evidence type="ECO:0000256" key="2">
    <source>
        <dbReference type="ARBA" id="ARBA00006281"/>
    </source>
</evidence>
<dbReference type="STRING" id="81824.A9UPH9"/>
<dbReference type="FunFam" id="2.60.34.20:FF:000001">
    <property type="entry name" value="protein AAR2 homolog"/>
    <property type="match status" value="1"/>
</dbReference>
<organism evidence="12 13">
    <name type="scientific">Monosiga brevicollis</name>
    <name type="common">Choanoflagellate</name>
    <dbReference type="NCBI Taxonomy" id="81824"/>
    <lineage>
        <taxon>Eukaryota</taxon>
        <taxon>Choanoflagellata</taxon>
        <taxon>Craspedida</taxon>
        <taxon>Salpingoecidae</taxon>
        <taxon>Monosiga</taxon>
    </lineage>
</organism>